<evidence type="ECO:0000256" key="1">
    <source>
        <dbReference type="SAM" id="Coils"/>
    </source>
</evidence>
<dbReference type="InterPro" id="IPR002999">
    <property type="entry name" value="Tudor"/>
</dbReference>
<name>A0A1I8FRA2_9PLAT</name>
<feature type="region of interest" description="Disordered" evidence="2">
    <location>
        <begin position="660"/>
        <end position="682"/>
    </location>
</feature>
<proteinExistence type="predicted"/>
<evidence type="ECO:0000313" key="4">
    <source>
        <dbReference type="Proteomes" id="UP000095280"/>
    </source>
</evidence>
<feature type="coiled-coil region" evidence="1">
    <location>
        <begin position="236"/>
        <end position="267"/>
    </location>
</feature>
<dbReference type="Pfam" id="PF00567">
    <property type="entry name" value="TUDOR"/>
    <property type="match status" value="1"/>
</dbReference>
<dbReference type="WBParaSite" id="maker-unitig_45237-snap-gene-0.2-mRNA-1">
    <property type="protein sequence ID" value="maker-unitig_45237-snap-gene-0.2-mRNA-1"/>
    <property type="gene ID" value="maker-unitig_45237-snap-gene-0.2"/>
</dbReference>
<keyword evidence="1" id="KW-0175">Coiled coil</keyword>
<reference evidence="5" key="1">
    <citation type="submission" date="2016-11" db="UniProtKB">
        <authorList>
            <consortium name="WormBaseParasite"/>
        </authorList>
    </citation>
    <scope>IDENTIFICATION</scope>
</reference>
<dbReference type="SMART" id="SM00333">
    <property type="entry name" value="TUDOR"/>
    <property type="match status" value="1"/>
</dbReference>
<sequence>DHPPGIRETWQRHLQRDVPSRQFTIASRRLAAMKFEEIECIHLAMMQCSSSSRGVPNTEVYLQQAAVLKPFTEFLLTRLRGHSATRPGTSSGTRNPCSTCAVPASAHPPAPSLESPAPAPARYLRYLGIPSRADHRVIVAGAYECRVFSPGRGPAAGGGHGFPARVRLHREGHRVPPRPTEGHRFTGKCTGQGAPAPLRRVQPGGGVRPCPSLTDGRMVESVLSAKHERQRPQVEVEGLARRIEDMREQLQCMLEDLQSSYDSATRQVNQCVVADCSSGGQRRLRQLQSRGRSGEGFNLKHESLLLKPKRRSLLRRQRKLKLREPPGVLLGSGLLPPSPRVRGRATQPQVARRAVQILEPAAARDHSRLPLPCICGSVMYRARVLSANPEKQTLQVFFIDYGNLDWCKLSLARRLDPRFADLPAQCAVCLLSGLLPPNSRIESFEEWDFVPQDTADAKKAAEECIGDAIEAVFEGRVEGSRVQLISPADSLRAFLIEKCKAQPTTEQLSREFFSAILPNYLRLDGPGSMSRRQAGGRQQSLELPKPQQLRPAAFGDDSDSEEIEDTQDREADPLEPPFSIELVMPEPRVPIRAPACRPCASCLPCCWICCPAASPRFRAVQEVGQLYDWQQAELQNWYSKHDGGMLLRFLSCAAGPVSVGADDGEGDDGDDAEQLENGNGEVHVNGDAGRENIFAARLPDGGYERVVPLSLDFDQVANGKAPLLPLIRDFYRCRRSQQPLHLRWYCPAPEQFMPALRRLCGLSLMATNRCCACGFSFSTSGSAGGQIDELYEPISVRISSVDGRSLSELLGAPEPAVNGHADLSMDDAATTARAGAGRYLAETEARLRRPLPPPAQVCEFFAAAAAACRNAHIRVDDAETGGGASALELLRSDAKSDDAVAGRIPPQPSLLPDGEEEICVIVVVTNALPARSRVSAQLHGDDEELSTIHRALASHCDLAPGGPDEPLFPLHRPVRRRLLRGQLAARHGSAERHLPQRRRADRRRPHRRVPGGPGLLGRRCRSGERPLARPPGPADSRGYQLRVAGGLANCSVEAFRHLMSSSAVCTPPSSAAARRREAVRRPALRYPDGASLERLIADAQPSDSGDRLGAAMRRRKCASCWCRADSLVSAGNRLRLSGS</sequence>
<dbReference type="SUPFAM" id="SSF63748">
    <property type="entry name" value="Tudor/PWWP/MBT"/>
    <property type="match status" value="1"/>
</dbReference>
<keyword evidence="4" id="KW-1185">Reference proteome</keyword>
<protein>
    <submittedName>
        <fullName evidence="5">Tudor domain-containing protein</fullName>
    </submittedName>
</protein>
<dbReference type="Proteomes" id="UP000095280">
    <property type="component" value="Unplaced"/>
</dbReference>
<feature type="compositionally biased region" description="Acidic residues" evidence="2">
    <location>
        <begin position="556"/>
        <end position="565"/>
    </location>
</feature>
<feature type="domain" description="Tudor" evidence="3">
    <location>
        <begin position="353"/>
        <end position="420"/>
    </location>
</feature>
<feature type="region of interest" description="Disordered" evidence="2">
    <location>
        <begin position="174"/>
        <end position="213"/>
    </location>
</feature>
<feature type="region of interest" description="Disordered" evidence="2">
    <location>
        <begin position="983"/>
        <end position="1037"/>
    </location>
</feature>
<feature type="compositionally biased region" description="Basic residues" evidence="2">
    <location>
        <begin position="995"/>
        <end position="1009"/>
    </location>
</feature>
<evidence type="ECO:0000259" key="3">
    <source>
        <dbReference type="SMART" id="SM00333"/>
    </source>
</evidence>
<feature type="compositionally biased region" description="Acidic residues" evidence="2">
    <location>
        <begin position="662"/>
        <end position="674"/>
    </location>
</feature>
<dbReference type="Gene3D" id="2.40.50.90">
    <property type="match status" value="1"/>
</dbReference>
<dbReference type="AlphaFoldDB" id="A0A1I8FRA2"/>
<organism evidence="4 5">
    <name type="scientific">Macrostomum lignano</name>
    <dbReference type="NCBI Taxonomy" id="282301"/>
    <lineage>
        <taxon>Eukaryota</taxon>
        <taxon>Metazoa</taxon>
        <taxon>Spiralia</taxon>
        <taxon>Lophotrochozoa</taxon>
        <taxon>Platyhelminthes</taxon>
        <taxon>Rhabditophora</taxon>
        <taxon>Macrostomorpha</taxon>
        <taxon>Macrostomida</taxon>
        <taxon>Macrostomidae</taxon>
        <taxon>Macrostomum</taxon>
    </lineage>
</organism>
<dbReference type="Gene3D" id="2.30.30.140">
    <property type="match status" value="1"/>
</dbReference>
<feature type="region of interest" description="Disordered" evidence="2">
    <location>
        <begin position="527"/>
        <end position="578"/>
    </location>
</feature>
<evidence type="ECO:0000313" key="5">
    <source>
        <dbReference type="WBParaSite" id="maker-unitig_45237-snap-gene-0.2-mRNA-1"/>
    </source>
</evidence>
<evidence type="ECO:0000256" key="2">
    <source>
        <dbReference type="SAM" id="MobiDB-lite"/>
    </source>
</evidence>
<accession>A0A1I8FRA2</accession>
<dbReference type="InterPro" id="IPR035437">
    <property type="entry name" value="SNase_OB-fold_sf"/>
</dbReference>